<keyword evidence="3" id="KW-1185">Reference proteome</keyword>
<dbReference type="AlphaFoldDB" id="A0A010ZZS4"/>
<dbReference type="RefSeq" id="WP_157017894.1">
    <property type="nucleotide sequence ID" value="NZ_KK073874.1"/>
</dbReference>
<sequence>MVEPPSSRLPQRSQRIASDPDEARAVLTEAFGARLRVGGVAGRDWA</sequence>
<evidence type="ECO:0000313" key="2">
    <source>
        <dbReference type="EMBL" id="EXG82727.1"/>
    </source>
</evidence>
<reference evidence="2 3" key="1">
    <citation type="submission" date="2013-07" db="EMBL/GenBank/DDBJ databases">
        <authorList>
            <consortium name="DOE Joint Genome Institute"/>
            <person name="Eisen J."/>
            <person name="Huntemann M."/>
            <person name="Han J."/>
            <person name="Chen A."/>
            <person name="Kyrpides N."/>
            <person name="Mavromatis K."/>
            <person name="Markowitz V."/>
            <person name="Palaniappan K."/>
            <person name="Ivanova N."/>
            <person name="Schaumberg A."/>
            <person name="Pati A."/>
            <person name="Liolios K."/>
            <person name="Nordberg H.P."/>
            <person name="Cantor M.N."/>
            <person name="Hua S.X."/>
            <person name="Woyke T."/>
        </authorList>
    </citation>
    <scope>NUCLEOTIDE SEQUENCE [LARGE SCALE GENOMIC DNA]</scope>
    <source>
        <strain evidence="2 3">DSM 44712</strain>
    </source>
</reference>
<dbReference type="Proteomes" id="UP000021053">
    <property type="component" value="Unassembled WGS sequence"/>
</dbReference>
<evidence type="ECO:0000256" key="1">
    <source>
        <dbReference type="SAM" id="MobiDB-lite"/>
    </source>
</evidence>
<gene>
    <name evidence="2" type="ORF">CryarDRAFT_3928</name>
</gene>
<name>A0A010ZZS4_9ACTN</name>
<proteinExistence type="predicted"/>
<organism evidence="2 3">
    <name type="scientific">Cryptosporangium arvum DSM 44712</name>
    <dbReference type="NCBI Taxonomy" id="927661"/>
    <lineage>
        <taxon>Bacteria</taxon>
        <taxon>Bacillati</taxon>
        <taxon>Actinomycetota</taxon>
        <taxon>Actinomycetes</taxon>
        <taxon>Cryptosporangiales</taxon>
        <taxon>Cryptosporangiaceae</taxon>
        <taxon>Cryptosporangium</taxon>
    </lineage>
</organism>
<feature type="region of interest" description="Disordered" evidence="1">
    <location>
        <begin position="1"/>
        <end position="21"/>
    </location>
</feature>
<accession>A0A010ZZS4</accession>
<dbReference type="EMBL" id="JFBT01000001">
    <property type="protein sequence ID" value="EXG82727.1"/>
    <property type="molecule type" value="Genomic_DNA"/>
</dbReference>
<evidence type="ECO:0000313" key="3">
    <source>
        <dbReference type="Proteomes" id="UP000021053"/>
    </source>
</evidence>
<comment type="caution">
    <text evidence="2">The sequence shown here is derived from an EMBL/GenBank/DDBJ whole genome shotgun (WGS) entry which is preliminary data.</text>
</comment>
<dbReference type="HOGENOM" id="CLU_3182684_0_0_11"/>
<protein>
    <submittedName>
        <fullName evidence="2">Uncharacterized protein</fullName>
    </submittedName>
</protein>